<keyword evidence="5" id="KW-0949">S-adenosyl-L-methionine</keyword>
<dbReference type="RefSeq" id="WP_289162339.1">
    <property type="nucleotide sequence ID" value="NZ_JASZZN010000003.1"/>
</dbReference>
<accession>A0ABT7PEK5</accession>
<dbReference type="GO" id="GO:0008168">
    <property type="term" value="F:methyltransferase activity"/>
    <property type="evidence" value="ECO:0007669"/>
    <property type="project" value="UniProtKB-KW"/>
</dbReference>
<evidence type="ECO:0000256" key="3">
    <source>
        <dbReference type="ARBA" id="ARBA00022603"/>
    </source>
</evidence>
<evidence type="ECO:0000256" key="4">
    <source>
        <dbReference type="ARBA" id="ARBA00022679"/>
    </source>
</evidence>
<dbReference type="EMBL" id="JASZZN010000003">
    <property type="protein sequence ID" value="MDM4014656.1"/>
    <property type="molecule type" value="Genomic_DNA"/>
</dbReference>
<dbReference type="Proteomes" id="UP001239462">
    <property type="component" value="Unassembled WGS sequence"/>
</dbReference>
<keyword evidence="4" id="KW-0808">Transferase</keyword>
<dbReference type="PANTHER" id="PTHR47816:SF4">
    <property type="entry name" value="RIBOSOMAL RNA SMALL SUBUNIT METHYLTRANSFERASE C"/>
    <property type="match status" value="1"/>
</dbReference>
<organism evidence="7 8">
    <name type="scientific">Roseiconus lacunae</name>
    <dbReference type="NCBI Taxonomy" id="2605694"/>
    <lineage>
        <taxon>Bacteria</taxon>
        <taxon>Pseudomonadati</taxon>
        <taxon>Planctomycetota</taxon>
        <taxon>Planctomycetia</taxon>
        <taxon>Pirellulales</taxon>
        <taxon>Pirellulaceae</taxon>
        <taxon>Roseiconus</taxon>
    </lineage>
</organism>
<feature type="domain" description="Methyltransferase small" evidence="6">
    <location>
        <begin position="150"/>
        <end position="270"/>
    </location>
</feature>
<dbReference type="InterPro" id="IPR029063">
    <property type="entry name" value="SAM-dependent_MTases_sf"/>
</dbReference>
<keyword evidence="1" id="KW-0963">Cytoplasm</keyword>
<dbReference type="SUPFAM" id="SSF53335">
    <property type="entry name" value="S-adenosyl-L-methionine-dependent methyltransferases"/>
    <property type="match status" value="1"/>
</dbReference>
<sequence>MLNPSTLKPLSSEDAKLVRDTFRDAEYTESRLRERSGLLVPPPAELTPGGVVEAFQDSDSAFDCLAQLFFLGREIDVVAARKVLPKGLIDCFLRSGVIAERYQSLTPKVLLVPVEDVWLASDLQVLRDHSHKDYVPTVCDAALHLASVAVRQPTKRMLDLCCGFSLHGVLASRHAESVITSDLNPRAAAFARFNAALNECQDFTTVTGDVFSAVKGKKFDLILSNPPFIISPEAVTTYRFAPYELDGFVEQMFRQAPDYLQHGGIFQAVCEWVEIAGVDWQQRLQTWFEGRGCDVWVLTANRQLPSTYAANTLRQSDTDADQLPDMIANWEQYFSKQKVNAIHGGFIFLRRRDGDNWFDVSQLTKPIRSQIGDAIVRGLDNRDLLYGRYADQDILNSRLAVTRGIRIVEDSIYNGIRWESETMTLHVDCGIPVSIGIDKYVRNLIARYDGQRIVSDCLADFANHVGLPMDTGVAQGLEITKAMIRTGVLGIVKENLENRILASRVGLTGTPSQNSFSN</sequence>
<dbReference type="Gene3D" id="3.40.50.150">
    <property type="entry name" value="Vaccinia Virus protein VP39"/>
    <property type="match status" value="1"/>
</dbReference>
<dbReference type="Pfam" id="PF05175">
    <property type="entry name" value="MTS"/>
    <property type="match status" value="1"/>
</dbReference>
<reference evidence="7 8" key="1">
    <citation type="submission" date="2023-06" db="EMBL/GenBank/DDBJ databases">
        <title>Roseiconus lacunae JC819 isolated from Gulf of Mannar region, Tamil Nadu.</title>
        <authorList>
            <person name="Pk S."/>
            <person name="Ch S."/>
            <person name="Ch V.R."/>
        </authorList>
    </citation>
    <scope>NUCLEOTIDE SEQUENCE [LARGE SCALE GENOMIC DNA]</scope>
    <source>
        <strain evidence="7 8">JC819</strain>
    </source>
</reference>
<dbReference type="InterPro" id="IPR046977">
    <property type="entry name" value="RsmC/RlmG"/>
</dbReference>
<dbReference type="InterPro" id="IPR007848">
    <property type="entry name" value="Small_mtfrase_dom"/>
</dbReference>
<dbReference type="GO" id="GO:0032259">
    <property type="term" value="P:methylation"/>
    <property type="evidence" value="ECO:0007669"/>
    <property type="project" value="UniProtKB-KW"/>
</dbReference>
<gene>
    <name evidence="7" type="ORF">QTN89_04380</name>
</gene>
<keyword evidence="8" id="KW-1185">Reference proteome</keyword>
<keyword evidence="2" id="KW-0698">rRNA processing</keyword>
<dbReference type="InterPro" id="IPR002052">
    <property type="entry name" value="DNA_methylase_N6_adenine_CS"/>
</dbReference>
<protein>
    <submittedName>
        <fullName evidence="7">Methyltransferase</fullName>
    </submittedName>
</protein>
<keyword evidence="3 7" id="KW-0489">Methyltransferase</keyword>
<dbReference type="PANTHER" id="PTHR47816">
    <property type="entry name" value="RIBOSOMAL RNA SMALL SUBUNIT METHYLTRANSFERASE C"/>
    <property type="match status" value="1"/>
</dbReference>
<evidence type="ECO:0000313" key="8">
    <source>
        <dbReference type="Proteomes" id="UP001239462"/>
    </source>
</evidence>
<evidence type="ECO:0000313" key="7">
    <source>
        <dbReference type="EMBL" id="MDM4014656.1"/>
    </source>
</evidence>
<evidence type="ECO:0000256" key="2">
    <source>
        <dbReference type="ARBA" id="ARBA00022552"/>
    </source>
</evidence>
<evidence type="ECO:0000256" key="1">
    <source>
        <dbReference type="ARBA" id="ARBA00022490"/>
    </source>
</evidence>
<evidence type="ECO:0000259" key="6">
    <source>
        <dbReference type="Pfam" id="PF05175"/>
    </source>
</evidence>
<dbReference type="CDD" id="cd02440">
    <property type="entry name" value="AdoMet_MTases"/>
    <property type="match status" value="1"/>
</dbReference>
<comment type="caution">
    <text evidence="7">The sequence shown here is derived from an EMBL/GenBank/DDBJ whole genome shotgun (WGS) entry which is preliminary data.</text>
</comment>
<proteinExistence type="predicted"/>
<dbReference type="PROSITE" id="PS00092">
    <property type="entry name" value="N6_MTASE"/>
    <property type="match status" value="1"/>
</dbReference>
<evidence type="ECO:0000256" key="5">
    <source>
        <dbReference type="ARBA" id="ARBA00022691"/>
    </source>
</evidence>
<name>A0ABT7PEK5_9BACT</name>